<dbReference type="Proteomes" id="UP001164539">
    <property type="component" value="Chromosome 2"/>
</dbReference>
<accession>A0ACC1YPB7</accession>
<evidence type="ECO:0000313" key="2">
    <source>
        <dbReference type="Proteomes" id="UP001164539"/>
    </source>
</evidence>
<name>A0ACC1YPB7_MELAZ</name>
<evidence type="ECO:0000313" key="1">
    <source>
        <dbReference type="EMBL" id="KAJ4725540.1"/>
    </source>
</evidence>
<dbReference type="EMBL" id="CM051395">
    <property type="protein sequence ID" value="KAJ4725540.1"/>
    <property type="molecule type" value="Genomic_DNA"/>
</dbReference>
<proteinExistence type="predicted"/>
<keyword evidence="2" id="KW-1185">Reference proteome</keyword>
<sequence length="96" mass="11335">MNMNWMAMKLEFEGVNVPDELRAVVLMYSLPESWQAVRLWMTLDTVEKEVRRMELGRMILWYAPKMRTSDQCLVLVRGSKFRGEVVLLWGNWPSPS</sequence>
<reference evidence="1 2" key="1">
    <citation type="journal article" date="2023" name="Science">
        <title>Complex scaffold remodeling in plant triterpene biosynthesis.</title>
        <authorList>
            <person name="De La Pena R."/>
            <person name="Hodgson H."/>
            <person name="Liu J.C."/>
            <person name="Stephenson M.J."/>
            <person name="Martin A.C."/>
            <person name="Owen C."/>
            <person name="Harkess A."/>
            <person name="Leebens-Mack J."/>
            <person name="Jimenez L.E."/>
            <person name="Osbourn A."/>
            <person name="Sattely E.S."/>
        </authorList>
    </citation>
    <scope>NUCLEOTIDE SEQUENCE [LARGE SCALE GENOMIC DNA]</scope>
    <source>
        <strain evidence="2">cv. JPN11</strain>
        <tissue evidence="1">Leaf</tissue>
    </source>
</reference>
<organism evidence="1 2">
    <name type="scientific">Melia azedarach</name>
    <name type="common">Chinaberry tree</name>
    <dbReference type="NCBI Taxonomy" id="155640"/>
    <lineage>
        <taxon>Eukaryota</taxon>
        <taxon>Viridiplantae</taxon>
        <taxon>Streptophyta</taxon>
        <taxon>Embryophyta</taxon>
        <taxon>Tracheophyta</taxon>
        <taxon>Spermatophyta</taxon>
        <taxon>Magnoliopsida</taxon>
        <taxon>eudicotyledons</taxon>
        <taxon>Gunneridae</taxon>
        <taxon>Pentapetalae</taxon>
        <taxon>rosids</taxon>
        <taxon>malvids</taxon>
        <taxon>Sapindales</taxon>
        <taxon>Meliaceae</taxon>
        <taxon>Melia</taxon>
    </lineage>
</organism>
<gene>
    <name evidence="1" type="ORF">OWV82_004396</name>
</gene>
<protein>
    <submittedName>
        <fullName evidence="1">Uncharacterized protein</fullName>
    </submittedName>
</protein>
<comment type="caution">
    <text evidence="1">The sequence shown here is derived from an EMBL/GenBank/DDBJ whole genome shotgun (WGS) entry which is preliminary data.</text>
</comment>